<dbReference type="InParanoid" id="A0A2V0NQ02"/>
<feature type="domain" description="TOG" evidence="14">
    <location>
        <begin position="791"/>
        <end position="1019"/>
    </location>
</feature>
<evidence type="ECO:0000256" key="8">
    <source>
        <dbReference type="ARBA" id="ARBA00023034"/>
    </source>
</evidence>
<proteinExistence type="predicted"/>
<evidence type="ECO:0000313" key="16">
    <source>
        <dbReference type="Proteomes" id="UP000247498"/>
    </source>
</evidence>
<dbReference type="InterPro" id="IPR016024">
    <property type="entry name" value="ARM-type_fold"/>
</dbReference>
<dbReference type="SUPFAM" id="SSF48371">
    <property type="entry name" value="ARM repeat"/>
    <property type="match status" value="1"/>
</dbReference>
<evidence type="ECO:0000256" key="9">
    <source>
        <dbReference type="ARBA" id="ARBA00023212"/>
    </source>
</evidence>
<evidence type="ECO:0000256" key="11">
    <source>
        <dbReference type="ARBA" id="ARBA00023328"/>
    </source>
</evidence>
<dbReference type="InterPro" id="IPR034085">
    <property type="entry name" value="TOG"/>
</dbReference>
<dbReference type="STRING" id="307507.A0A2V0NQ02"/>
<protein>
    <recommendedName>
        <fullName evidence="14">TOG domain-containing protein</fullName>
    </recommendedName>
</protein>
<feature type="region of interest" description="Disordered" evidence="13">
    <location>
        <begin position="1018"/>
        <end position="1097"/>
    </location>
</feature>
<evidence type="ECO:0000313" key="15">
    <source>
        <dbReference type="EMBL" id="GBF89721.1"/>
    </source>
</evidence>
<dbReference type="Pfam" id="PF12348">
    <property type="entry name" value="CLASP_N"/>
    <property type="match status" value="1"/>
</dbReference>
<feature type="region of interest" description="Disordered" evidence="13">
    <location>
        <begin position="761"/>
        <end position="783"/>
    </location>
</feature>
<feature type="compositionally biased region" description="Low complexity" evidence="13">
    <location>
        <begin position="251"/>
        <end position="279"/>
    </location>
</feature>
<dbReference type="GO" id="GO:0000226">
    <property type="term" value="P:microtubule cytoskeleton organization"/>
    <property type="evidence" value="ECO:0007669"/>
    <property type="project" value="TreeGrafter"/>
</dbReference>
<feature type="region of interest" description="Disordered" evidence="13">
    <location>
        <begin position="603"/>
        <end position="730"/>
    </location>
</feature>
<evidence type="ECO:0000256" key="13">
    <source>
        <dbReference type="SAM" id="MobiDB-lite"/>
    </source>
</evidence>
<dbReference type="EMBL" id="BDRX01000012">
    <property type="protein sequence ID" value="GBF89721.1"/>
    <property type="molecule type" value="Genomic_DNA"/>
</dbReference>
<dbReference type="GO" id="GO:0008017">
    <property type="term" value="F:microtubule binding"/>
    <property type="evidence" value="ECO:0007669"/>
    <property type="project" value="TreeGrafter"/>
</dbReference>
<feature type="domain" description="TOG" evidence="14">
    <location>
        <begin position="1168"/>
        <end position="1408"/>
    </location>
</feature>
<keyword evidence="16" id="KW-1185">Reference proteome</keyword>
<dbReference type="Pfam" id="PF21041">
    <property type="entry name" value="XMAP215_CLASP_TOG"/>
    <property type="match status" value="1"/>
</dbReference>
<evidence type="ECO:0000256" key="3">
    <source>
        <dbReference type="ARBA" id="ARBA00004629"/>
    </source>
</evidence>
<feature type="compositionally biased region" description="Low complexity" evidence="13">
    <location>
        <begin position="1043"/>
        <end position="1054"/>
    </location>
</feature>
<dbReference type="GO" id="GO:0031110">
    <property type="term" value="P:regulation of microtubule polymerization or depolymerization"/>
    <property type="evidence" value="ECO:0007669"/>
    <property type="project" value="UniProtKB-ARBA"/>
</dbReference>
<evidence type="ECO:0000256" key="12">
    <source>
        <dbReference type="PROSITE-ProRule" id="PRU00103"/>
    </source>
</evidence>
<dbReference type="PANTHER" id="PTHR21567">
    <property type="entry name" value="CLASP"/>
    <property type="match status" value="1"/>
</dbReference>
<evidence type="ECO:0000256" key="10">
    <source>
        <dbReference type="ARBA" id="ARBA00023306"/>
    </source>
</evidence>
<dbReference type="Pfam" id="PF21040">
    <property type="entry name" value="CEP104-like_TOG"/>
    <property type="match status" value="1"/>
</dbReference>
<dbReference type="Proteomes" id="UP000247498">
    <property type="component" value="Unassembled WGS sequence"/>
</dbReference>
<feature type="region of interest" description="Disordered" evidence="13">
    <location>
        <begin position="233"/>
        <end position="363"/>
    </location>
</feature>
<comment type="subcellular location">
    <subcellularLocation>
        <location evidence="3">Chromosome</location>
        <location evidence="3">Centromere</location>
        <location evidence="3">Kinetochore</location>
    </subcellularLocation>
    <subcellularLocation>
        <location evidence="1">Cytoplasm</location>
        <location evidence="1">Cytoskeleton</location>
        <location evidence="1">Microtubule organizing center</location>
        <location evidence="1">Centrosome</location>
    </subcellularLocation>
    <subcellularLocation>
        <location evidence="2">Golgi apparatus</location>
        <location evidence="2">trans-Golgi network</location>
    </subcellularLocation>
</comment>
<name>A0A2V0NQ02_9CHLO</name>
<keyword evidence="4" id="KW-0158">Chromosome</keyword>
<dbReference type="PROSITE" id="PS50077">
    <property type="entry name" value="HEAT_REPEAT"/>
    <property type="match status" value="1"/>
</dbReference>
<keyword evidence="10" id="KW-0131">Cell cycle</keyword>
<dbReference type="InterPro" id="IPR021133">
    <property type="entry name" value="HEAT_type_2"/>
</dbReference>
<keyword evidence="5" id="KW-0963">Cytoplasm</keyword>
<evidence type="ECO:0000259" key="14">
    <source>
        <dbReference type="SMART" id="SM01349"/>
    </source>
</evidence>
<dbReference type="GO" id="GO:0005819">
    <property type="term" value="C:spindle"/>
    <property type="evidence" value="ECO:0007669"/>
    <property type="project" value="UniProtKB-ARBA"/>
</dbReference>
<dbReference type="OrthoDB" id="46159at2759"/>
<keyword evidence="9" id="KW-0206">Cytoskeleton</keyword>
<comment type="caution">
    <text evidence="15">The sequence shown here is derived from an EMBL/GenBank/DDBJ whole genome shotgun (WGS) entry which is preliminary data.</text>
</comment>
<feature type="compositionally biased region" description="Low complexity" evidence="13">
    <location>
        <begin position="643"/>
        <end position="654"/>
    </location>
</feature>
<feature type="compositionally biased region" description="Low complexity" evidence="13">
    <location>
        <begin position="1065"/>
        <end position="1082"/>
    </location>
</feature>
<feature type="compositionally biased region" description="Low complexity" evidence="13">
    <location>
        <begin position="695"/>
        <end position="712"/>
    </location>
</feature>
<dbReference type="GO" id="GO:1902903">
    <property type="term" value="P:regulation of supramolecular fiber organization"/>
    <property type="evidence" value="ECO:0007669"/>
    <property type="project" value="UniProtKB-ARBA"/>
</dbReference>
<sequence>MAAEAWQRMYALLQQPTKQRLQGLDQLQEHAQNNPMAREQLSSLLDMSGQLLGDNNYKVALRTLQVWEAIVQNEGDGVKPFFTNLLPFVVERLSDNRQDVRQAACNLLLEVLQCQVLRPEVMNDRLARFWAHKHWKVRHGLLQFVAEAVCMLGEAALASRDAADPHAVISQIIKLVEDSESAVRDAAIECLEEVYHVMGEPLIDVVSNHGLRPAQLREIYARLGQAGCEVPASPTAAAATPGGGGGRDAGGQRADQQLGAAAAKATGKASSPAAAARSSTPPPSRGGGRSPTPPRAHAARATTPPPRARSQTPPPARAPRSPTPPRSPAAAAAPPRAAAPRAGPAPRRGGYKDAGGVGVGGELPPAPALAVACERELRSEIDRITSTLAGGTAADWQKRIGAMLRLEGLVNGGAAGFDESFDECVRPLREAVGEQLLDRRSAVSRQACHLLGVLSRAMGPRFDAFAGAMVPHLFKVLVITVQVVADAADACARELVCNHHTAKVVAVVADALAGDKNPKLRQYCATYLSEILEDWSPHEYAHHVDKVEAALTRALGDNLTSTRATARAAFCAYHANAPDRAAALLRRLDGQTQSKLIAAAAEYSRGAATPRADGGSGGGGSGAGSRPASAGGRAGAGARGREAAGAANGDDTAALMPPPRAPAGEPSSRKPAAPSGPPLRVAGGGAPAEHPPQREAPAPAAAGAPHRSALGAPVARQHAANGGGGGGAAAISRASSVASDDLRLDQLNHIGAGLPGHAAPYAPPGATAAQPAAAGGHLTPRGAASSAGRAALARAVGAAIGPAKDWQDRVARLDALGDALIAQAEAGYGAAEVSEVERALPKLMDALDDGHFKISLAALGTVQAAIRAAPRAAEPCLDKLMPLLFLKLCAPKETMRGAAEAALQACALQFTADELLPALNRSLDAVKQPAARVSVMEFSVLFVGEGKVAGVPAANMHLRQWVARTLPLLLDKNAGVRRMAARALAALHATDAPFVASCLQHASGQEVVAFERAMATPGLLEPHSRGGSPTGDASRPESVCSDGEAAATAPAAGANGAGGGGGLGFASAGQQHHHQQQQQQQQAWQAPRPGPAGAVPAVYSGSSSYALPRSAAALPPAAPSSAAAAALTPRDGGGGVVGGGGAGAVQQDVLGRTFLAPPPGPAQPIRVDLPSDPAAQSRHLSLLVARLQSRPGEDVLAELAACAEAMGQEAWDASFSKVLLAALAATKHASERVREAAFGLLRQLAAHQAGQFGPVLDVVMQPLLLGCADPSREVLMAAHQALEALIDATPPAATLEVLRLKLPSGDAVHSGTAVDGDVLCAAIRCVQRAAARLPPAELSALAPAALLPGLFAAFQHPRPDVRKVVVFCLVDVWMHVGDSLTPYLSSLSTSQLKLLTIYFTRAQETLAAQRRREQQ</sequence>
<feature type="compositionally biased region" description="Gly residues" evidence="13">
    <location>
        <begin position="614"/>
        <end position="623"/>
    </location>
</feature>
<evidence type="ECO:0000256" key="7">
    <source>
        <dbReference type="ARBA" id="ARBA00022838"/>
    </source>
</evidence>
<dbReference type="Gene3D" id="1.25.10.10">
    <property type="entry name" value="Leucine-rich Repeat Variant"/>
    <property type="match status" value="4"/>
</dbReference>
<feature type="domain" description="TOG" evidence="14">
    <location>
        <begin position="376"/>
        <end position="610"/>
    </location>
</feature>
<dbReference type="PANTHER" id="PTHR21567:SF9">
    <property type="entry name" value="CLIP-ASSOCIATING PROTEIN"/>
    <property type="match status" value="1"/>
</dbReference>
<keyword evidence="8" id="KW-0333">Golgi apparatus</keyword>
<feature type="compositionally biased region" description="Gly residues" evidence="13">
    <location>
        <begin position="352"/>
        <end position="361"/>
    </location>
</feature>
<dbReference type="InterPro" id="IPR057546">
    <property type="entry name" value="HEAT_GCN1"/>
</dbReference>
<feature type="compositionally biased region" description="Low complexity" evidence="13">
    <location>
        <begin position="328"/>
        <end position="348"/>
    </location>
</feature>
<keyword evidence="6" id="KW-0677">Repeat</keyword>
<organism evidence="15 16">
    <name type="scientific">Raphidocelis subcapitata</name>
    <dbReference type="NCBI Taxonomy" id="307507"/>
    <lineage>
        <taxon>Eukaryota</taxon>
        <taxon>Viridiplantae</taxon>
        <taxon>Chlorophyta</taxon>
        <taxon>core chlorophytes</taxon>
        <taxon>Chlorophyceae</taxon>
        <taxon>CS clade</taxon>
        <taxon>Sphaeropleales</taxon>
        <taxon>Selenastraceae</taxon>
        <taxon>Raphidocelis</taxon>
    </lineage>
</organism>
<evidence type="ECO:0000256" key="4">
    <source>
        <dbReference type="ARBA" id="ARBA00022454"/>
    </source>
</evidence>
<accession>A0A2V0NQ02</accession>
<dbReference type="GO" id="GO:0000278">
    <property type="term" value="P:mitotic cell cycle"/>
    <property type="evidence" value="ECO:0007669"/>
    <property type="project" value="UniProtKB-ARBA"/>
</dbReference>
<dbReference type="FunCoup" id="A0A2V0NQ02">
    <property type="interactions" value="1556"/>
</dbReference>
<gene>
    <name evidence="15" type="ORF">Rsub_02891</name>
</gene>
<feature type="compositionally biased region" description="Pro residues" evidence="13">
    <location>
        <begin position="303"/>
        <end position="327"/>
    </location>
</feature>
<dbReference type="InterPro" id="IPR048491">
    <property type="entry name" value="XMAP215_CLASP_TOG"/>
</dbReference>
<feature type="domain" description="TOG" evidence="14">
    <location>
        <begin position="1"/>
        <end position="232"/>
    </location>
</feature>
<dbReference type="GO" id="GO:0005881">
    <property type="term" value="C:cytoplasmic microtubule"/>
    <property type="evidence" value="ECO:0007669"/>
    <property type="project" value="TreeGrafter"/>
</dbReference>
<evidence type="ECO:0000256" key="5">
    <source>
        <dbReference type="ARBA" id="ARBA00022490"/>
    </source>
</evidence>
<evidence type="ECO:0000256" key="2">
    <source>
        <dbReference type="ARBA" id="ARBA00004601"/>
    </source>
</evidence>
<dbReference type="SMART" id="SM01349">
    <property type="entry name" value="TOG"/>
    <property type="match status" value="4"/>
</dbReference>
<reference evidence="15 16" key="1">
    <citation type="journal article" date="2018" name="Sci. Rep.">
        <title>Raphidocelis subcapitata (=Pseudokirchneriella subcapitata) provides an insight into genome evolution and environmental adaptations in the Sphaeropleales.</title>
        <authorList>
            <person name="Suzuki S."/>
            <person name="Yamaguchi H."/>
            <person name="Nakajima N."/>
            <person name="Kawachi M."/>
        </authorList>
    </citation>
    <scope>NUCLEOTIDE SEQUENCE [LARGE SCALE GENOMIC DNA]</scope>
    <source>
        <strain evidence="15 16">NIES-35</strain>
    </source>
</reference>
<evidence type="ECO:0000256" key="1">
    <source>
        <dbReference type="ARBA" id="ARBA00004300"/>
    </source>
</evidence>
<keyword evidence="11" id="KW-0137">Centromere</keyword>
<dbReference type="Pfam" id="PF23271">
    <property type="entry name" value="HEAT_GCN1"/>
    <property type="match status" value="1"/>
</dbReference>
<dbReference type="InterPro" id="IPR011989">
    <property type="entry name" value="ARM-like"/>
</dbReference>
<feature type="compositionally biased region" description="Gly residues" evidence="13">
    <location>
        <begin position="1055"/>
        <end position="1064"/>
    </location>
</feature>
<dbReference type="InterPro" id="IPR024395">
    <property type="entry name" value="CLASP_N_dom"/>
</dbReference>
<evidence type="ECO:0000256" key="6">
    <source>
        <dbReference type="ARBA" id="ARBA00022737"/>
    </source>
</evidence>
<keyword evidence="7" id="KW-0995">Kinetochore</keyword>
<feature type="repeat" description="HEAT" evidence="12">
    <location>
        <begin position="168"/>
        <end position="204"/>
    </location>
</feature>